<dbReference type="InterPro" id="IPR027643">
    <property type="entry name" value="Formin-like_plant"/>
</dbReference>
<dbReference type="Proteomes" id="UP001604277">
    <property type="component" value="Unassembled WGS sequence"/>
</dbReference>
<gene>
    <name evidence="2" type="ORF">Fot_15628</name>
</gene>
<keyword evidence="3" id="KW-1185">Reference proteome</keyword>
<feature type="compositionally biased region" description="Pro residues" evidence="1">
    <location>
        <begin position="17"/>
        <end position="55"/>
    </location>
</feature>
<evidence type="ECO:0000313" key="3">
    <source>
        <dbReference type="Proteomes" id="UP001604277"/>
    </source>
</evidence>
<accession>A0ABD1WDC2</accession>
<dbReference type="PANTHER" id="PTHR23213:SF354">
    <property type="entry name" value="FORMIN-LIKE PROTEIN 4"/>
    <property type="match status" value="1"/>
</dbReference>
<proteinExistence type="predicted"/>
<evidence type="ECO:0000313" key="2">
    <source>
        <dbReference type="EMBL" id="KAL2546395.1"/>
    </source>
</evidence>
<feature type="region of interest" description="Disordered" evidence="1">
    <location>
        <begin position="1"/>
        <end position="112"/>
    </location>
</feature>
<organism evidence="2 3">
    <name type="scientific">Forsythia ovata</name>
    <dbReference type="NCBI Taxonomy" id="205694"/>
    <lineage>
        <taxon>Eukaryota</taxon>
        <taxon>Viridiplantae</taxon>
        <taxon>Streptophyta</taxon>
        <taxon>Embryophyta</taxon>
        <taxon>Tracheophyta</taxon>
        <taxon>Spermatophyta</taxon>
        <taxon>Magnoliopsida</taxon>
        <taxon>eudicotyledons</taxon>
        <taxon>Gunneridae</taxon>
        <taxon>Pentapetalae</taxon>
        <taxon>asterids</taxon>
        <taxon>lamiids</taxon>
        <taxon>Lamiales</taxon>
        <taxon>Oleaceae</taxon>
        <taxon>Forsythieae</taxon>
        <taxon>Forsythia</taxon>
    </lineage>
</organism>
<sequence>MAAAPPLPHPVSSSIRPSPPPPPPLVPSNILPSPPVPPPPVPSNIHTSPPPPPPKASGVVSSLKPLAPKGMPSGSQRSSSLGEGTSSNENGKVKLKPLHWDKVNPNVEHSMV</sequence>
<evidence type="ECO:0000256" key="1">
    <source>
        <dbReference type="SAM" id="MobiDB-lite"/>
    </source>
</evidence>
<protein>
    <submittedName>
        <fullName evidence="2">Formin-like protein 4</fullName>
    </submittedName>
</protein>
<dbReference type="PANTHER" id="PTHR23213">
    <property type="entry name" value="FORMIN-RELATED"/>
    <property type="match status" value="1"/>
</dbReference>
<reference evidence="3" key="1">
    <citation type="submission" date="2024-07" db="EMBL/GenBank/DDBJ databases">
        <title>Two chromosome-level genome assemblies of Korean endemic species Abeliophyllum distichum and Forsythia ovata (Oleaceae).</title>
        <authorList>
            <person name="Jang H."/>
        </authorList>
    </citation>
    <scope>NUCLEOTIDE SEQUENCE [LARGE SCALE GENOMIC DNA]</scope>
</reference>
<dbReference type="AlphaFoldDB" id="A0ABD1WDC2"/>
<comment type="caution">
    <text evidence="2">The sequence shown here is derived from an EMBL/GenBank/DDBJ whole genome shotgun (WGS) entry which is preliminary data.</text>
</comment>
<dbReference type="SUPFAM" id="SSF101447">
    <property type="entry name" value="Formin homology 2 domain (FH2 domain)"/>
    <property type="match status" value="1"/>
</dbReference>
<name>A0ABD1WDC2_9LAMI</name>
<dbReference type="EMBL" id="JBFOLJ010000004">
    <property type="protein sequence ID" value="KAL2546395.1"/>
    <property type="molecule type" value="Genomic_DNA"/>
</dbReference>
<feature type="compositionally biased region" description="Polar residues" evidence="1">
    <location>
        <begin position="73"/>
        <end position="90"/>
    </location>
</feature>